<dbReference type="Proteomes" id="UP000469734">
    <property type="component" value="Unassembled WGS sequence"/>
</dbReference>
<dbReference type="NCBIfam" id="NF041748">
    <property type="entry name" value="Drt3b"/>
    <property type="match status" value="1"/>
</dbReference>
<protein>
    <recommendedName>
        <fullName evidence="1">Reverse transcriptase domain-containing protein</fullName>
    </recommendedName>
</protein>
<accession>A0A7X4KFZ6</accession>
<dbReference type="InterPro" id="IPR043502">
    <property type="entry name" value="DNA/RNA_pol_sf"/>
</dbReference>
<evidence type="ECO:0000313" key="2">
    <source>
        <dbReference type="EMBL" id="MYM71018.1"/>
    </source>
</evidence>
<feature type="domain" description="Reverse transcriptase" evidence="1">
    <location>
        <begin position="54"/>
        <end position="336"/>
    </location>
</feature>
<dbReference type="CDD" id="cd01646">
    <property type="entry name" value="RT_Bac_retron_I"/>
    <property type="match status" value="1"/>
</dbReference>
<dbReference type="EMBL" id="WWCR01000001">
    <property type="protein sequence ID" value="MYM71018.1"/>
    <property type="molecule type" value="Genomic_DNA"/>
</dbReference>
<dbReference type="Gene3D" id="3.30.70.270">
    <property type="match status" value="1"/>
</dbReference>
<dbReference type="AlphaFoldDB" id="A0A7X4KFZ6"/>
<gene>
    <name evidence="2" type="ORF">GTP56_02265</name>
</gene>
<dbReference type="Pfam" id="PF00078">
    <property type="entry name" value="RVT_1"/>
    <property type="match status" value="1"/>
</dbReference>
<dbReference type="RefSeq" id="WP_161048820.1">
    <property type="nucleotide sequence ID" value="NZ_WWCR01000001.1"/>
</dbReference>
<reference evidence="2 3" key="1">
    <citation type="submission" date="2019-12" db="EMBL/GenBank/DDBJ databases">
        <title>Novel species isolated from a subtropical stream in China.</title>
        <authorList>
            <person name="Lu H."/>
        </authorList>
    </citation>
    <scope>NUCLEOTIDE SEQUENCE [LARGE SCALE GENOMIC DNA]</scope>
    <source>
        <strain evidence="2 3">FT134W</strain>
    </source>
</reference>
<dbReference type="SUPFAM" id="SSF56672">
    <property type="entry name" value="DNA/RNA polymerases"/>
    <property type="match status" value="1"/>
</dbReference>
<organism evidence="2 3">
    <name type="scientific">Duganella margarita</name>
    <dbReference type="NCBI Taxonomy" id="2692170"/>
    <lineage>
        <taxon>Bacteria</taxon>
        <taxon>Pseudomonadati</taxon>
        <taxon>Pseudomonadota</taxon>
        <taxon>Betaproteobacteria</taxon>
        <taxon>Burkholderiales</taxon>
        <taxon>Oxalobacteraceae</taxon>
        <taxon>Telluria group</taxon>
        <taxon>Duganella</taxon>
    </lineage>
</organism>
<name>A0A7X4KFZ6_9BURK</name>
<evidence type="ECO:0000259" key="1">
    <source>
        <dbReference type="PROSITE" id="PS50878"/>
    </source>
</evidence>
<dbReference type="InterPro" id="IPR000477">
    <property type="entry name" value="RT_dom"/>
</dbReference>
<sequence>MKRTRRRVEKEDFSRVLLTETSTYDAPIIFSNLGFYWHWKKHSEGKSLFPKLMENLFSNSDFSNYTVPYTYKVRKNSDNFRLVSLIHPRSQLPFIQFYQSFDSQILLACEKSRFSIRYPEKIGSKYYVKNPDENRNKYKTRATSNAEFESRSKHLSSYFSYRTHTRLHNFFDSIDFLRLEKQFNVFWTLDVARCFDSIYTHSITWAVKNKPFSKIHRNVTNSFGSIFDRLMQSTNYNETAGIVIGSEVSRLFAEIIFQQIDKNIFDALFELKLVNEEHYTIRRYVDDIFIFATSEENARKVQTVVIDCLSDYKLSVNSNKTTKTSRPFITEQSRAISLVKNSFSRLVDQIIEFDTVDGKNRRSPKAIYNRKRVLVAFMQEVKLACFDSLVSYSLVSGYLVSAFSNLLIQFIENNTDICPIGKEKSKFITLIFTIIEIIYTLYTVNPGQNGSIKIAIIIDLTSKYFDSHIPDESNALRSLFYTLSNDFFASGSFSETSKDDNNVATVETLNILSAVRTLGSNFLLSKEVLERMVVFSENRKPTYFEIVSLLFYIRDDKEGSYFGLLKKIKSSINLILSDLTDIKENSEKIYLLLDVLACPYLDSDFRKKIARRLYKIIETKEPTDVEAIAFSESLSRFPWFISWDSAAMINSLEKKALLRSY</sequence>
<dbReference type="InterPro" id="IPR043128">
    <property type="entry name" value="Rev_trsase/Diguanyl_cyclase"/>
</dbReference>
<proteinExistence type="predicted"/>
<comment type="caution">
    <text evidence="2">The sequence shown here is derived from an EMBL/GenBank/DDBJ whole genome shotgun (WGS) entry which is preliminary data.</text>
</comment>
<evidence type="ECO:0000313" key="3">
    <source>
        <dbReference type="Proteomes" id="UP000469734"/>
    </source>
</evidence>
<dbReference type="PROSITE" id="PS50878">
    <property type="entry name" value="RT_POL"/>
    <property type="match status" value="1"/>
</dbReference>